<keyword evidence="5 7" id="KW-1133">Transmembrane helix</keyword>
<dbReference type="Proteomes" id="UP001152523">
    <property type="component" value="Unassembled WGS sequence"/>
</dbReference>
<dbReference type="GO" id="GO:0051707">
    <property type="term" value="P:response to other organism"/>
    <property type="evidence" value="ECO:0007669"/>
    <property type="project" value="UniProtKB-ARBA"/>
</dbReference>
<feature type="transmembrane region" description="Helical" evidence="7">
    <location>
        <begin position="512"/>
        <end position="536"/>
    </location>
</feature>
<sequence length="876" mass="96252">MKRIGTYVYCLVLFCTFCFFEFEIVFTTTEKEILLQFKGNISTDPFSSLSSWDAGKDPCQDYSGVFCNSDGNVVKILLYNTGLVGVLSPALSELKSLRSLTLFGNGFTGIIPRDYGKIESLRKINLSSNALSGSIPEFLGDLPNLRFLDLSRNEFSGKIPSGMFNSCRKARFISLSNNHLSGPIPAAVGNCQSLEGLDLSFNRITGILPSQVCGIPGMVYLSLRSNLLDGSVQEQFSSCQRLELLDLGNNNFTESAPFEVLSLANLTYFNISSNQFQGGIQNIEVCSQRLEVLDLSGNDFSGEIPPNIAKCSSLKYMDLGYNRLTGTIPVEIADLENLVLIRLASNSITGTIPASLGSIEWLEVLDLSNLRLGGEIPDQICNFRFLLEMDISENLIKGKIPQKLYNMSYLKILDLHHNQIDGRIPATIGNLSNLNYLDLSENQLSGSIPNTLGNLRHLTHFNLSYNLLSGEIPSSKTIQNFGPLAFSNNTNLCGFPLHSCSNASLKGGKPKLSASAMVAVVAASVILTGVIIITIINMKARKRRRRLEQTMIVETTPLASSDSNVIIGKLVLYNKSLPSKYEAWEAGTKALLDKECLVGGGSIGTVYRASFENGISIAVKKLETLGKIRNQDEFEQEIGRLANLEHPNIVHLQGYYWSSNMQLIMSEFVQNGNLCDNLRGHNYPGTSNGIGNPELNWPRRFQIGLGTAKALAFLHHDCNPSVLHLNVKSTNILLDENYEPKLSDYGLGKLLPLLDNYGRTKSHNAVGYIAPELAQGIRVSNKCDVYSFGVVLLELVTGRNPVESPSANEVVVLCEYVRRLIDRGAATDCFDTILRGFVENELIQVMKLGLVCTSEIPARRPSMAEVVQVLESIRNG</sequence>
<dbReference type="AlphaFoldDB" id="A0AAV0CJV6"/>
<dbReference type="Pfam" id="PF00560">
    <property type="entry name" value="LRR_1"/>
    <property type="match status" value="3"/>
</dbReference>
<dbReference type="FunFam" id="1.10.510.10:FF:000725">
    <property type="entry name" value="Putative LRR receptor-like serine/threonine-protein kinase"/>
    <property type="match status" value="1"/>
</dbReference>
<dbReference type="PROSITE" id="PS51450">
    <property type="entry name" value="LRR"/>
    <property type="match status" value="2"/>
</dbReference>
<keyword evidence="4" id="KW-0677">Repeat</keyword>
<evidence type="ECO:0000256" key="7">
    <source>
        <dbReference type="SAM" id="Phobius"/>
    </source>
</evidence>
<evidence type="ECO:0000313" key="10">
    <source>
        <dbReference type="Proteomes" id="UP001152523"/>
    </source>
</evidence>
<evidence type="ECO:0000313" key="9">
    <source>
        <dbReference type="EMBL" id="CAH9077540.1"/>
    </source>
</evidence>
<dbReference type="PROSITE" id="PS50011">
    <property type="entry name" value="PROTEIN_KINASE_DOM"/>
    <property type="match status" value="1"/>
</dbReference>
<evidence type="ECO:0000256" key="5">
    <source>
        <dbReference type="ARBA" id="ARBA00022989"/>
    </source>
</evidence>
<dbReference type="GO" id="GO:0005524">
    <property type="term" value="F:ATP binding"/>
    <property type="evidence" value="ECO:0007669"/>
    <property type="project" value="InterPro"/>
</dbReference>
<comment type="caution">
    <text evidence="9">The sequence shown here is derived from an EMBL/GenBank/DDBJ whole genome shotgun (WGS) entry which is preliminary data.</text>
</comment>
<gene>
    <name evidence="9" type="ORF">CEPIT_LOCUS6219</name>
</gene>
<organism evidence="9 10">
    <name type="scientific">Cuscuta epithymum</name>
    <dbReference type="NCBI Taxonomy" id="186058"/>
    <lineage>
        <taxon>Eukaryota</taxon>
        <taxon>Viridiplantae</taxon>
        <taxon>Streptophyta</taxon>
        <taxon>Embryophyta</taxon>
        <taxon>Tracheophyta</taxon>
        <taxon>Spermatophyta</taxon>
        <taxon>Magnoliopsida</taxon>
        <taxon>eudicotyledons</taxon>
        <taxon>Gunneridae</taxon>
        <taxon>Pentapetalae</taxon>
        <taxon>asterids</taxon>
        <taxon>lamiids</taxon>
        <taxon>Solanales</taxon>
        <taxon>Convolvulaceae</taxon>
        <taxon>Cuscuteae</taxon>
        <taxon>Cuscuta</taxon>
        <taxon>Cuscuta subgen. Cuscuta</taxon>
    </lineage>
</organism>
<dbReference type="InterPro" id="IPR001245">
    <property type="entry name" value="Ser-Thr/Tyr_kinase_cat_dom"/>
</dbReference>
<keyword evidence="6 7" id="KW-0472">Membrane</keyword>
<evidence type="ECO:0000259" key="8">
    <source>
        <dbReference type="PROSITE" id="PS50011"/>
    </source>
</evidence>
<dbReference type="PANTHER" id="PTHR48010">
    <property type="entry name" value="OS05G0588300 PROTEIN"/>
    <property type="match status" value="1"/>
</dbReference>
<evidence type="ECO:0000256" key="2">
    <source>
        <dbReference type="ARBA" id="ARBA00022614"/>
    </source>
</evidence>
<proteinExistence type="predicted"/>
<comment type="subcellular location">
    <subcellularLocation>
        <location evidence="1">Membrane</location>
        <topology evidence="1">Single-pass membrane protein</topology>
    </subcellularLocation>
</comment>
<dbReference type="Pfam" id="PF08263">
    <property type="entry name" value="LRRNT_2"/>
    <property type="match status" value="1"/>
</dbReference>
<dbReference type="FunFam" id="3.30.200.20:FF:000450">
    <property type="entry name" value="Putative LRR receptor-like serine/threonine-protein kinase"/>
    <property type="match status" value="1"/>
</dbReference>
<feature type="transmembrane region" description="Helical" evidence="7">
    <location>
        <begin position="7"/>
        <end position="26"/>
    </location>
</feature>
<dbReference type="Gene3D" id="1.10.510.10">
    <property type="entry name" value="Transferase(Phosphotransferase) domain 1"/>
    <property type="match status" value="1"/>
</dbReference>
<protein>
    <recommendedName>
        <fullName evidence="8">Protein kinase domain-containing protein</fullName>
    </recommendedName>
</protein>
<dbReference type="EMBL" id="CAMAPF010000031">
    <property type="protein sequence ID" value="CAH9077540.1"/>
    <property type="molecule type" value="Genomic_DNA"/>
</dbReference>
<dbReference type="GO" id="GO:0004672">
    <property type="term" value="F:protein kinase activity"/>
    <property type="evidence" value="ECO:0007669"/>
    <property type="project" value="InterPro"/>
</dbReference>
<dbReference type="SUPFAM" id="SSF52058">
    <property type="entry name" value="L domain-like"/>
    <property type="match status" value="2"/>
</dbReference>
<dbReference type="InterPro" id="IPR032675">
    <property type="entry name" value="LRR_dom_sf"/>
</dbReference>
<evidence type="ECO:0000256" key="6">
    <source>
        <dbReference type="ARBA" id="ARBA00023136"/>
    </source>
</evidence>
<dbReference type="Gene3D" id="3.30.200.20">
    <property type="entry name" value="Phosphorylase Kinase, domain 1"/>
    <property type="match status" value="1"/>
</dbReference>
<dbReference type="Gene3D" id="3.80.10.10">
    <property type="entry name" value="Ribonuclease Inhibitor"/>
    <property type="match status" value="4"/>
</dbReference>
<dbReference type="SMART" id="SM00369">
    <property type="entry name" value="LRR_TYP"/>
    <property type="match status" value="6"/>
</dbReference>
<feature type="domain" description="Protein kinase" evidence="8">
    <location>
        <begin position="592"/>
        <end position="873"/>
    </location>
</feature>
<dbReference type="PRINTS" id="PR00019">
    <property type="entry name" value="LEURICHRPT"/>
</dbReference>
<evidence type="ECO:0000256" key="3">
    <source>
        <dbReference type="ARBA" id="ARBA00022692"/>
    </source>
</evidence>
<dbReference type="InterPro" id="IPR050994">
    <property type="entry name" value="At_inactive_RLKs"/>
</dbReference>
<evidence type="ECO:0000256" key="4">
    <source>
        <dbReference type="ARBA" id="ARBA00022737"/>
    </source>
</evidence>
<keyword evidence="3 7" id="KW-0812">Transmembrane</keyword>
<dbReference type="InterPro" id="IPR011009">
    <property type="entry name" value="Kinase-like_dom_sf"/>
</dbReference>
<name>A0AAV0CJV6_9ASTE</name>
<dbReference type="InterPro" id="IPR001611">
    <property type="entry name" value="Leu-rich_rpt"/>
</dbReference>
<dbReference type="GO" id="GO:0006952">
    <property type="term" value="P:defense response"/>
    <property type="evidence" value="ECO:0007669"/>
    <property type="project" value="UniProtKB-ARBA"/>
</dbReference>
<dbReference type="PANTHER" id="PTHR48010:SF44">
    <property type="entry name" value="F16P17.10 PROTEIN"/>
    <property type="match status" value="1"/>
</dbReference>
<dbReference type="Pfam" id="PF13855">
    <property type="entry name" value="LRR_8"/>
    <property type="match status" value="4"/>
</dbReference>
<evidence type="ECO:0000256" key="1">
    <source>
        <dbReference type="ARBA" id="ARBA00004167"/>
    </source>
</evidence>
<dbReference type="GO" id="GO:0016020">
    <property type="term" value="C:membrane"/>
    <property type="evidence" value="ECO:0007669"/>
    <property type="project" value="UniProtKB-SubCell"/>
</dbReference>
<keyword evidence="2" id="KW-0433">Leucine-rich repeat</keyword>
<dbReference type="InterPro" id="IPR000719">
    <property type="entry name" value="Prot_kinase_dom"/>
</dbReference>
<keyword evidence="10" id="KW-1185">Reference proteome</keyword>
<dbReference type="Pfam" id="PF07714">
    <property type="entry name" value="PK_Tyr_Ser-Thr"/>
    <property type="match status" value="1"/>
</dbReference>
<accession>A0AAV0CJV6</accession>
<dbReference type="FunFam" id="3.80.10.10:FF:000095">
    <property type="entry name" value="LRR receptor-like serine/threonine-protein kinase GSO1"/>
    <property type="match status" value="2"/>
</dbReference>
<dbReference type="InterPro" id="IPR003591">
    <property type="entry name" value="Leu-rich_rpt_typical-subtyp"/>
</dbReference>
<reference evidence="9" key="1">
    <citation type="submission" date="2022-07" db="EMBL/GenBank/DDBJ databases">
        <authorList>
            <person name="Macas J."/>
            <person name="Novak P."/>
            <person name="Neumann P."/>
        </authorList>
    </citation>
    <scope>NUCLEOTIDE SEQUENCE</scope>
</reference>
<dbReference type="InterPro" id="IPR013210">
    <property type="entry name" value="LRR_N_plant-typ"/>
</dbReference>
<dbReference type="SUPFAM" id="SSF56112">
    <property type="entry name" value="Protein kinase-like (PK-like)"/>
    <property type="match status" value="1"/>
</dbReference>